<reference evidence="1" key="1">
    <citation type="submission" date="2022-10" db="EMBL/GenBank/DDBJ databases">
        <authorList>
            <person name="Chen Y."/>
            <person name="Dougan E. K."/>
            <person name="Chan C."/>
            <person name="Rhodes N."/>
            <person name="Thang M."/>
        </authorList>
    </citation>
    <scope>NUCLEOTIDE SEQUENCE</scope>
</reference>
<dbReference type="EMBL" id="CAMXCT020002685">
    <property type="protein sequence ID" value="CAL1153218.1"/>
    <property type="molecule type" value="Genomic_DNA"/>
</dbReference>
<evidence type="ECO:0000313" key="4">
    <source>
        <dbReference type="Proteomes" id="UP001152797"/>
    </source>
</evidence>
<proteinExistence type="predicted"/>
<keyword evidence="4" id="KW-1185">Reference proteome</keyword>
<comment type="caution">
    <text evidence="1">The sequence shown here is derived from an EMBL/GenBank/DDBJ whole genome shotgun (WGS) entry which is preliminary data.</text>
</comment>
<accession>A0A9P1G4M1</accession>
<sequence>MDFAKWIDNFCPPLSGETKYITSFDVSGFARPWMLAWRSDFGTSGLYDPDMFLELIQLIMSEGFLTDPDQISVEKLSCCQVPTCFLDGSYEAMPNLYQHLLPPFSVGFLKGWKRALGLLTVLAAIRELNLESCVGHSFLATYGTIHVNFALKDADVRTQIMEWDNATAVAKAFAIGKGEAAAVSALMSDVNGLFLSRITESVKIRGMHRFLTHDAIGRGIFSTGFSSGIGNIEAWKDELTNRDDQELVGLFLQRLEFDHDHCFVDSRKACNFSQACKLHQLCGLYLFFLQRLRDIAPAADFPTISAGLLDQFLHGYLDGDLGHSLESSVPPGDLSSIGAFRRPLGSHVAQIQSVQREQQEQRSQELARAVAEATFKQLEAQIESDWAVLRAQMGSCEDQAVQTAKDLKYVRDRQQTGKIYVEKWMQEKCHLIRLPDDKDYNGVLPQFMTFTEQFRGIPGDMYMLCLLDFTVMPNSAKQVNTAVNVLSTILGMSSANLGHVQLPAFQKQTKQATVVTHRRNIEEMMLKQGLSVASQIVLLFDKSECLNSDSRASHQVCIAAHHKSFTSAFQSCEAVQLGRVESLPLMPVSEFYDYDDTSKPGKGVKTHIGILEAYQKGMNLKNTDRFIVFDVVPNRHTEFALAAMEMNLTGNGTIYYCGIVEEKFADITSKLQSACYEKWDASEEAPPRTRPAAAADSQSGSAQVPSLQVLAFNTSLNKPVWPEVLSQRFADGPELAALKTLKAKFEMEFGRASQPQTATTSRVAGSCDFSFDGACPLDTGLEIDLAAVPVTSLSTDRLAMTQSKNGKPSVILMKDYSLWLMNPTDSKMDIAAGEICGFGTGAFEEMIIREDRDLTECSSLVFRLKSDMDLVVHKRTSTLMPFCAFMRMLAVDHGLGSCEVDSHLVSAKYHPAVDGNDPVPVSFRYGVAPLASMKAWVFKPHSPAAAGEADTVKSGVLGAHYSGNFHKVIRNRRASVIWEAAMRH</sequence>
<gene>
    <name evidence="1" type="ORF">C1SCF055_LOCUS26009</name>
</gene>
<evidence type="ECO:0000313" key="3">
    <source>
        <dbReference type="EMBL" id="CAL4787155.1"/>
    </source>
</evidence>
<dbReference type="AlphaFoldDB" id="A0A9P1G4M1"/>
<name>A0A9P1G4M1_9DINO</name>
<protein>
    <submittedName>
        <fullName evidence="3">7,8-didemethyl-8-hydroxy-5-deazariboflavin synthase</fullName>
    </submittedName>
</protein>
<reference evidence="2" key="2">
    <citation type="submission" date="2024-04" db="EMBL/GenBank/DDBJ databases">
        <authorList>
            <person name="Chen Y."/>
            <person name="Shah S."/>
            <person name="Dougan E. K."/>
            <person name="Thang M."/>
            <person name="Chan C."/>
        </authorList>
    </citation>
    <scope>NUCLEOTIDE SEQUENCE [LARGE SCALE GENOMIC DNA]</scope>
</reference>
<dbReference type="EMBL" id="CAMXCT030002685">
    <property type="protein sequence ID" value="CAL4787155.1"/>
    <property type="molecule type" value="Genomic_DNA"/>
</dbReference>
<evidence type="ECO:0000313" key="1">
    <source>
        <dbReference type="EMBL" id="CAI3999843.1"/>
    </source>
</evidence>
<organism evidence="1">
    <name type="scientific">Cladocopium goreaui</name>
    <dbReference type="NCBI Taxonomy" id="2562237"/>
    <lineage>
        <taxon>Eukaryota</taxon>
        <taxon>Sar</taxon>
        <taxon>Alveolata</taxon>
        <taxon>Dinophyceae</taxon>
        <taxon>Suessiales</taxon>
        <taxon>Symbiodiniaceae</taxon>
        <taxon>Cladocopium</taxon>
    </lineage>
</organism>
<dbReference type="Proteomes" id="UP001152797">
    <property type="component" value="Unassembled WGS sequence"/>
</dbReference>
<dbReference type="EMBL" id="CAMXCT010002685">
    <property type="protein sequence ID" value="CAI3999843.1"/>
    <property type="molecule type" value="Genomic_DNA"/>
</dbReference>
<dbReference type="OrthoDB" id="445522at2759"/>
<evidence type="ECO:0000313" key="2">
    <source>
        <dbReference type="EMBL" id="CAL1153218.1"/>
    </source>
</evidence>